<dbReference type="InterPro" id="IPR025381">
    <property type="entry name" value="DUF4296"/>
</dbReference>
<gene>
    <name evidence="3" type="ORF">ACFSQJ_06005</name>
</gene>
<feature type="region of interest" description="Disordered" evidence="1">
    <location>
        <begin position="113"/>
        <end position="146"/>
    </location>
</feature>
<dbReference type="Pfam" id="PF14129">
    <property type="entry name" value="DUF4296"/>
    <property type="match status" value="1"/>
</dbReference>
<dbReference type="PROSITE" id="PS51257">
    <property type="entry name" value="PROKAR_LIPOPROTEIN"/>
    <property type="match status" value="1"/>
</dbReference>
<evidence type="ECO:0000259" key="2">
    <source>
        <dbReference type="Pfam" id="PF14129"/>
    </source>
</evidence>
<organism evidence="3 4">
    <name type="scientific">Croceitalea marina</name>
    <dbReference type="NCBI Taxonomy" id="1775166"/>
    <lineage>
        <taxon>Bacteria</taxon>
        <taxon>Pseudomonadati</taxon>
        <taxon>Bacteroidota</taxon>
        <taxon>Flavobacteriia</taxon>
        <taxon>Flavobacteriales</taxon>
        <taxon>Flavobacteriaceae</taxon>
        <taxon>Croceitalea</taxon>
    </lineage>
</organism>
<reference evidence="4" key="1">
    <citation type="journal article" date="2019" name="Int. J. Syst. Evol. Microbiol.">
        <title>The Global Catalogue of Microorganisms (GCM) 10K type strain sequencing project: providing services to taxonomists for standard genome sequencing and annotation.</title>
        <authorList>
            <consortium name="The Broad Institute Genomics Platform"/>
            <consortium name="The Broad Institute Genome Sequencing Center for Infectious Disease"/>
            <person name="Wu L."/>
            <person name="Ma J."/>
        </authorList>
    </citation>
    <scope>NUCLEOTIDE SEQUENCE [LARGE SCALE GENOMIC DNA]</scope>
    <source>
        <strain evidence="4">KCTC 52368</strain>
    </source>
</reference>
<evidence type="ECO:0000313" key="4">
    <source>
        <dbReference type="Proteomes" id="UP001597526"/>
    </source>
</evidence>
<feature type="compositionally biased region" description="Basic and acidic residues" evidence="1">
    <location>
        <begin position="113"/>
        <end position="132"/>
    </location>
</feature>
<comment type="caution">
    <text evidence="3">The sequence shown here is derived from an EMBL/GenBank/DDBJ whole genome shotgun (WGS) entry which is preliminary data.</text>
</comment>
<feature type="compositionally biased region" description="Polar residues" evidence="1">
    <location>
        <begin position="133"/>
        <end position="146"/>
    </location>
</feature>
<dbReference type="Proteomes" id="UP001597526">
    <property type="component" value="Unassembled WGS sequence"/>
</dbReference>
<protein>
    <submittedName>
        <fullName evidence="3">DUF4296 domain-containing protein</fullName>
    </submittedName>
</protein>
<dbReference type="RefSeq" id="WP_377766050.1">
    <property type="nucleotide sequence ID" value="NZ_JBHULB010000007.1"/>
</dbReference>
<keyword evidence="4" id="KW-1185">Reference proteome</keyword>
<dbReference type="EMBL" id="JBHULB010000007">
    <property type="protein sequence ID" value="MFD2586473.1"/>
    <property type="molecule type" value="Genomic_DNA"/>
</dbReference>
<evidence type="ECO:0000256" key="1">
    <source>
        <dbReference type="SAM" id="MobiDB-lite"/>
    </source>
</evidence>
<proteinExistence type="predicted"/>
<sequence length="146" mass="16904">MRLKLLFFCISFVLLSCGEKVIEPPENLISKEKMASILYDMAILNSTKGTSPSLLSKNNIEVMPFIFRKYDIDSIQFTQSDVYYASVPLEYQAIYENVEARLENEVKLLEEQKKRKNDSIKKANEQRRDSIKKPSTLQLNDSLSKK</sequence>
<feature type="domain" description="DUF4296" evidence="2">
    <location>
        <begin position="25"/>
        <end position="106"/>
    </location>
</feature>
<evidence type="ECO:0000313" key="3">
    <source>
        <dbReference type="EMBL" id="MFD2586473.1"/>
    </source>
</evidence>
<name>A0ABW5MVU3_9FLAO</name>
<accession>A0ABW5MVU3</accession>